<dbReference type="Proteomes" id="UP000054653">
    <property type="component" value="Unassembled WGS sequence"/>
</dbReference>
<accession>A0A0V1AKK9</accession>
<dbReference type="EMBL" id="JYDI01002562">
    <property type="protein sequence ID" value="KRY25098.1"/>
    <property type="molecule type" value="Genomic_DNA"/>
</dbReference>
<proteinExistence type="predicted"/>
<dbReference type="AlphaFoldDB" id="A0A0V1AKK9"/>
<organism evidence="1 2">
    <name type="scientific">Trichinella britovi</name>
    <name type="common">Parasitic roundworm</name>
    <dbReference type="NCBI Taxonomy" id="45882"/>
    <lineage>
        <taxon>Eukaryota</taxon>
        <taxon>Metazoa</taxon>
        <taxon>Ecdysozoa</taxon>
        <taxon>Nematoda</taxon>
        <taxon>Enoplea</taxon>
        <taxon>Dorylaimia</taxon>
        <taxon>Trichinellida</taxon>
        <taxon>Trichinellidae</taxon>
        <taxon>Trichinella</taxon>
    </lineage>
</organism>
<sequence>MNKLFHSKGSTCSSNICPANHTNKASNAGMSRLLYEFVLYVMKNPIVQDTLLFQPENYLLKLCETLQKNRNHKLISGTTATAEIKGNPVLKDY</sequence>
<name>A0A0V1AKK9_TRIBR</name>
<comment type="caution">
    <text evidence="1">The sequence shown here is derived from an EMBL/GenBank/DDBJ whole genome shotgun (WGS) entry which is preliminary data.</text>
</comment>
<reference evidence="1 2" key="1">
    <citation type="submission" date="2015-01" db="EMBL/GenBank/DDBJ databases">
        <title>Evolution of Trichinella species and genotypes.</title>
        <authorList>
            <person name="Korhonen P.K."/>
            <person name="Edoardo P."/>
            <person name="Giuseppe L.R."/>
            <person name="Gasser R.B."/>
        </authorList>
    </citation>
    <scope>NUCLEOTIDE SEQUENCE [LARGE SCALE GENOMIC DNA]</scope>
    <source>
        <strain evidence="1">ISS120</strain>
    </source>
</reference>
<gene>
    <name evidence="1" type="ORF">T03_14556</name>
</gene>
<evidence type="ECO:0000313" key="2">
    <source>
        <dbReference type="Proteomes" id="UP000054653"/>
    </source>
</evidence>
<dbReference type="OrthoDB" id="6778867at2759"/>
<protein>
    <submittedName>
        <fullName evidence="1">Uncharacterized protein</fullName>
    </submittedName>
</protein>
<keyword evidence="2" id="KW-1185">Reference proteome</keyword>
<evidence type="ECO:0000313" key="1">
    <source>
        <dbReference type="EMBL" id="KRY25098.1"/>
    </source>
</evidence>